<keyword evidence="8 16" id="KW-0472">Membrane</keyword>
<dbReference type="PANTHER" id="PTHR30474:SF2">
    <property type="entry name" value="PEPTIDOGLYCAN GLYCOSYLTRANSFERASE FTSW-RELATED"/>
    <property type="match status" value="1"/>
</dbReference>
<dbReference type="AlphaFoldDB" id="A0A1F6DHT3"/>
<accession>A0A1F6DHT3</accession>
<dbReference type="GO" id="GO:0009252">
    <property type="term" value="P:peptidoglycan biosynthetic process"/>
    <property type="evidence" value="ECO:0007669"/>
    <property type="project" value="UniProtKB-KW"/>
</dbReference>
<keyword evidence="2" id="KW-0328">Glycosyltransferase</keyword>
<evidence type="ECO:0000313" key="18">
    <source>
        <dbReference type="Proteomes" id="UP000178042"/>
    </source>
</evidence>
<dbReference type="GO" id="GO:0005886">
    <property type="term" value="C:plasma membrane"/>
    <property type="evidence" value="ECO:0007669"/>
    <property type="project" value="TreeGrafter"/>
</dbReference>
<evidence type="ECO:0000256" key="14">
    <source>
        <dbReference type="ARBA" id="ARBA00044770"/>
    </source>
</evidence>
<dbReference type="PANTHER" id="PTHR30474">
    <property type="entry name" value="CELL CYCLE PROTEIN"/>
    <property type="match status" value="1"/>
</dbReference>
<comment type="similarity">
    <text evidence="11">Belongs to the SEDS family. FtsW subfamily.</text>
</comment>
<evidence type="ECO:0000256" key="12">
    <source>
        <dbReference type="ARBA" id="ARBA00041185"/>
    </source>
</evidence>
<feature type="transmembrane region" description="Helical" evidence="16">
    <location>
        <begin position="188"/>
        <end position="206"/>
    </location>
</feature>
<sequence>MTKRRSRIDKPLAILIFTLLIGGSMIFASAAFGYLARGNGNVSSVAFNHLVLGAGVGLLALVATTNIDYRVWRRFAPLLFVLSLIATGLVFLPQIGLEHGGGRRWLELAGISFQPSEVLKLATVFMAAAYFSAIRARIQSSWHTVGGLIAILAFPSVILILQPDIGTLGIIVASVLAIYFTAGVSWKYIALTVCIVLVALGALFVMKQHVRDRITTFFYPAQNQQAEGYQIKQSLIAIGSGGLTGRGFGQGVQKFTYLPEPMGDSIFAVAGEELGFIGSTSIVILFLLFALRGFTLASRSQDLFGTLLGVGITTYLVSEAFINIASMLGVLPLTGIPLTFISQGGSAMLVSLASAGILLNISKHSNIGR</sequence>
<evidence type="ECO:0000256" key="2">
    <source>
        <dbReference type="ARBA" id="ARBA00022676"/>
    </source>
</evidence>
<evidence type="ECO:0000256" key="6">
    <source>
        <dbReference type="ARBA" id="ARBA00022984"/>
    </source>
</evidence>
<dbReference type="EMBL" id="MFLD01000002">
    <property type="protein sequence ID" value="OGG60975.1"/>
    <property type="molecule type" value="Genomic_DNA"/>
</dbReference>
<evidence type="ECO:0000256" key="8">
    <source>
        <dbReference type="ARBA" id="ARBA00023136"/>
    </source>
</evidence>
<evidence type="ECO:0000256" key="7">
    <source>
        <dbReference type="ARBA" id="ARBA00022989"/>
    </source>
</evidence>
<dbReference type="GO" id="GO:0008955">
    <property type="term" value="F:peptidoglycan glycosyltransferase activity"/>
    <property type="evidence" value="ECO:0007669"/>
    <property type="project" value="UniProtKB-EC"/>
</dbReference>
<evidence type="ECO:0000256" key="11">
    <source>
        <dbReference type="ARBA" id="ARBA00038053"/>
    </source>
</evidence>
<dbReference type="EC" id="2.4.99.28" evidence="14"/>
<keyword evidence="5" id="KW-0133">Cell shape</keyword>
<dbReference type="Pfam" id="PF01098">
    <property type="entry name" value="FTSW_RODA_SPOVE"/>
    <property type="match status" value="1"/>
</dbReference>
<evidence type="ECO:0000256" key="4">
    <source>
        <dbReference type="ARBA" id="ARBA00022692"/>
    </source>
</evidence>
<proteinExistence type="inferred from homology"/>
<evidence type="ECO:0000256" key="5">
    <source>
        <dbReference type="ARBA" id="ARBA00022960"/>
    </source>
</evidence>
<name>A0A1F6DHT3_9BACT</name>
<feature type="transmembrane region" description="Helical" evidence="16">
    <location>
        <begin position="141"/>
        <end position="159"/>
    </location>
</feature>
<gene>
    <name evidence="17" type="ORF">A3C86_04470</name>
</gene>
<feature type="transmembrane region" description="Helical" evidence="16">
    <location>
        <begin position="42"/>
        <end position="63"/>
    </location>
</feature>
<evidence type="ECO:0000256" key="10">
    <source>
        <dbReference type="ARBA" id="ARBA00033270"/>
    </source>
</evidence>
<evidence type="ECO:0000256" key="1">
    <source>
        <dbReference type="ARBA" id="ARBA00004141"/>
    </source>
</evidence>
<evidence type="ECO:0000313" key="17">
    <source>
        <dbReference type="EMBL" id="OGG60975.1"/>
    </source>
</evidence>
<evidence type="ECO:0000256" key="3">
    <source>
        <dbReference type="ARBA" id="ARBA00022679"/>
    </source>
</evidence>
<dbReference type="GO" id="GO:0015648">
    <property type="term" value="F:lipid-linked peptidoglycan transporter activity"/>
    <property type="evidence" value="ECO:0007669"/>
    <property type="project" value="TreeGrafter"/>
</dbReference>
<keyword evidence="4 16" id="KW-0812">Transmembrane</keyword>
<keyword evidence="6" id="KW-0573">Peptidoglycan synthesis</keyword>
<organism evidence="17 18">
    <name type="scientific">Candidatus Kaiserbacteria bacterium RIFCSPHIGHO2_02_FULL_49_16</name>
    <dbReference type="NCBI Taxonomy" id="1798490"/>
    <lineage>
        <taxon>Bacteria</taxon>
        <taxon>Candidatus Kaiseribacteriota</taxon>
    </lineage>
</organism>
<feature type="transmembrane region" description="Helical" evidence="16">
    <location>
        <begin position="266"/>
        <end position="291"/>
    </location>
</feature>
<feature type="transmembrane region" description="Helical" evidence="16">
    <location>
        <begin position="340"/>
        <end position="361"/>
    </location>
</feature>
<keyword evidence="7 16" id="KW-1133">Transmembrane helix</keyword>
<comment type="subcellular location">
    <subcellularLocation>
        <location evidence="1">Membrane</location>
        <topology evidence="1">Multi-pass membrane protein</topology>
    </subcellularLocation>
</comment>
<feature type="transmembrane region" description="Helical" evidence="16">
    <location>
        <begin position="165"/>
        <end position="181"/>
    </location>
</feature>
<evidence type="ECO:0000256" key="16">
    <source>
        <dbReference type="SAM" id="Phobius"/>
    </source>
</evidence>
<dbReference type="PROSITE" id="PS00428">
    <property type="entry name" value="FTSW_RODA_SPOVE"/>
    <property type="match status" value="1"/>
</dbReference>
<feature type="transmembrane region" description="Helical" evidence="16">
    <location>
        <begin position="12"/>
        <end position="36"/>
    </location>
</feature>
<dbReference type="Proteomes" id="UP000178042">
    <property type="component" value="Unassembled WGS sequence"/>
</dbReference>
<evidence type="ECO:0000256" key="9">
    <source>
        <dbReference type="ARBA" id="ARBA00032370"/>
    </source>
</evidence>
<protein>
    <recommendedName>
        <fullName evidence="12">Probable peptidoglycan glycosyltransferase FtsW</fullName>
        <ecNumber evidence="14">2.4.99.28</ecNumber>
    </recommendedName>
    <alternativeName>
        <fullName evidence="13">Cell division protein FtsW</fullName>
    </alternativeName>
    <alternativeName>
        <fullName evidence="10">Cell wall polymerase</fullName>
    </alternativeName>
    <alternativeName>
        <fullName evidence="9">Peptidoglycan polymerase</fullName>
    </alternativeName>
</protein>
<comment type="catalytic activity">
    <reaction evidence="15">
        <text>[GlcNAc-(1-&gt;4)-Mur2Ac(oyl-L-Ala-gamma-D-Glu-L-Lys-D-Ala-D-Ala)](n)-di-trans,octa-cis-undecaprenyl diphosphate + beta-D-GlcNAc-(1-&gt;4)-Mur2Ac(oyl-L-Ala-gamma-D-Glu-L-Lys-D-Ala-D-Ala)-di-trans,octa-cis-undecaprenyl diphosphate = [GlcNAc-(1-&gt;4)-Mur2Ac(oyl-L-Ala-gamma-D-Glu-L-Lys-D-Ala-D-Ala)](n+1)-di-trans,octa-cis-undecaprenyl diphosphate + di-trans,octa-cis-undecaprenyl diphosphate + H(+)</text>
        <dbReference type="Rhea" id="RHEA:23708"/>
        <dbReference type="Rhea" id="RHEA-COMP:9602"/>
        <dbReference type="Rhea" id="RHEA-COMP:9603"/>
        <dbReference type="ChEBI" id="CHEBI:15378"/>
        <dbReference type="ChEBI" id="CHEBI:58405"/>
        <dbReference type="ChEBI" id="CHEBI:60033"/>
        <dbReference type="ChEBI" id="CHEBI:78435"/>
        <dbReference type="EC" id="2.4.99.28"/>
    </reaction>
</comment>
<feature type="transmembrane region" description="Helical" evidence="16">
    <location>
        <begin position="75"/>
        <end position="97"/>
    </location>
</feature>
<dbReference type="InterPro" id="IPR001182">
    <property type="entry name" value="FtsW/RodA"/>
</dbReference>
<keyword evidence="3" id="KW-0808">Transferase</keyword>
<evidence type="ECO:0000256" key="15">
    <source>
        <dbReference type="ARBA" id="ARBA00049902"/>
    </source>
</evidence>
<reference evidence="17 18" key="1">
    <citation type="journal article" date="2016" name="Nat. Commun.">
        <title>Thousands of microbial genomes shed light on interconnected biogeochemical processes in an aquifer system.</title>
        <authorList>
            <person name="Anantharaman K."/>
            <person name="Brown C.T."/>
            <person name="Hug L.A."/>
            <person name="Sharon I."/>
            <person name="Castelle C.J."/>
            <person name="Probst A.J."/>
            <person name="Thomas B.C."/>
            <person name="Singh A."/>
            <person name="Wilkins M.J."/>
            <person name="Karaoz U."/>
            <person name="Brodie E.L."/>
            <person name="Williams K.H."/>
            <person name="Hubbard S.S."/>
            <person name="Banfield J.F."/>
        </authorList>
    </citation>
    <scope>NUCLEOTIDE SEQUENCE [LARGE SCALE GENOMIC DNA]</scope>
</reference>
<dbReference type="InterPro" id="IPR018365">
    <property type="entry name" value="Cell_cycle_FtsW-rel_CS"/>
</dbReference>
<dbReference type="GO" id="GO:0008360">
    <property type="term" value="P:regulation of cell shape"/>
    <property type="evidence" value="ECO:0007669"/>
    <property type="project" value="UniProtKB-KW"/>
</dbReference>
<dbReference type="GO" id="GO:0032153">
    <property type="term" value="C:cell division site"/>
    <property type="evidence" value="ECO:0007669"/>
    <property type="project" value="TreeGrafter"/>
</dbReference>
<evidence type="ECO:0000256" key="13">
    <source>
        <dbReference type="ARBA" id="ARBA00041418"/>
    </source>
</evidence>
<comment type="caution">
    <text evidence="17">The sequence shown here is derived from an EMBL/GenBank/DDBJ whole genome shotgun (WGS) entry which is preliminary data.</text>
</comment>
<feature type="transmembrane region" description="Helical" evidence="16">
    <location>
        <begin position="303"/>
        <end position="328"/>
    </location>
</feature>
<dbReference type="GO" id="GO:0051301">
    <property type="term" value="P:cell division"/>
    <property type="evidence" value="ECO:0007669"/>
    <property type="project" value="InterPro"/>
</dbReference>
<feature type="transmembrane region" description="Helical" evidence="16">
    <location>
        <begin position="117"/>
        <end position="134"/>
    </location>
</feature>